<accession>A0ABR4DNH6</accession>
<evidence type="ECO:0000256" key="2">
    <source>
        <dbReference type="SAM" id="MobiDB-lite"/>
    </source>
</evidence>
<protein>
    <recommendedName>
        <fullName evidence="4">WSC domain-containing protein</fullName>
    </recommendedName>
</protein>
<feature type="region of interest" description="Disordered" evidence="2">
    <location>
        <begin position="243"/>
        <end position="291"/>
    </location>
</feature>
<dbReference type="EMBL" id="JAZGUE010000001">
    <property type="protein sequence ID" value="KAL2271766.1"/>
    <property type="molecule type" value="Genomic_DNA"/>
</dbReference>
<dbReference type="PANTHER" id="PTHR45964">
    <property type="entry name" value="WSCD FAMILY MEMBER CG9164"/>
    <property type="match status" value="1"/>
</dbReference>
<keyword evidence="6" id="KW-1185">Reference proteome</keyword>
<feature type="region of interest" description="Disordered" evidence="2">
    <location>
        <begin position="402"/>
        <end position="422"/>
    </location>
</feature>
<keyword evidence="1" id="KW-0677">Repeat</keyword>
<dbReference type="PROSITE" id="PS51212">
    <property type="entry name" value="WSC"/>
    <property type="match status" value="2"/>
</dbReference>
<feature type="chain" id="PRO_5045442632" description="WSC domain-containing protein" evidence="3">
    <location>
        <begin position="22"/>
        <end position="576"/>
    </location>
</feature>
<dbReference type="GeneID" id="98121907"/>
<reference evidence="5 6" key="1">
    <citation type="journal article" date="2024" name="Commun. Biol.">
        <title>Comparative genomic analysis of thermophilic fungi reveals convergent evolutionary adaptations and gene losses.</title>
        <authorList>
            <person name="Steindorff A.S."/>
            <person name="Aguilar-Pontes M.V."/>
            <person name="Robinson A.J."/>
            <person name="Andreopoulos B."/>
            <person name="LaButti K."/>
            <person name="Kuo A."/>
            <person name="Mondo S."/>
            <person name="Riley R."/>
            <person name="Otillar R."/>
            <person name="Haridas S."/>
            <person name="Lipzen A."/>
            <person name="Grimwood J."/>
            <person name="Schmutz J."/>
            <person name="Clum A."/>
            <person name="Reid I.D."/>
            <person name="Moisan M.C."/>
            <person name="Butler G."/>
            <person name="Nguyen T.T.M."/>
            <person name="Dewar K."/>
            <person name="Conant G."/>
            <person name="Drula E."/>
            <person name="Henrissat B."/>
            <person name="Hansel C."/>
            <person name="Singer S."/>
            <person name="Hutchinson M.I."/>
            <person name="de Vries R.P."/>
            <person name="Natvig D.O."/>
            <person name="Powell A.J."/>
            <person name="Tsang A."/>
            <person name="Grigoriev I.V."/>
        </authorList>
    </citation>
    <scope>NUCLEOTIDE SEQUENCE [LARGE SCALE GENOMIC DNA]</scope>
    <source>
        <strain evidence="5 6">ATCC 22073</strain>
    </source>
</reference>
<evidence type="ECO:0000313" key="6">
    <source>
        <dbReference type="Proteomes" id="UP001600064"/>
    </source>
</evidence>
<gene>
    <name evidence="5" type="ORF">VTJ83DRAFT_1137</name>
</gene>
<dbReference type="Proteomes" id="UP001600064">
    <property type="component" value="Unassembled WGS sequence"/>
</dbReference>
<name>A0ABR4DNH6_9PEZI</name>
<dbReference type="Pfam" id="PF01822">
    <property type="entry name" value="WSC"/>
    <property type="match status" value="2"/>
</dbReference>
<dbReference type="InterPro" id="IPR051589">
    <property type="entry name" value="Sialate-O-sulfotransferase"/>
</dbReference>
<sequence>MAPARTVAALAAAALVAHVRATEVFLPPCLDPFQPFVYSGCFAEAQGTQILPYRSPATPDDMTVEKCVAECKGNGYRYAGLVYYGVCYCGQTVNGQLTTEDQCNTHCKGNETQSCGGNGAFSIWSDPTFPSEAATIEDYDPIGCWTDDSPLGRALVYRQDSVDGSTMTTEKCLKACHAGNFPFAGTEYGGECWCGVVIGNDTRPADQGECDMSCNGDPSEKCGGRGRLNLYAADELLSLEPCGYEPPQPSSSTPATTTTSTTSTSSSSTSTSTTSSTTISTSTTTTSSAPCTTTTVIPPTCEYKCGKWCSNPLPDWNDSEGCKGAWSHCALQVASCFKYAGFPDVLDCFEFSQWCTDVSSYCNAKPGPKGYRKDDFWGKKPPKSGNKPVTSTITVACPTATSTKTSTTSTSTTQTPVPPPTNICKPVTGNGYPIGDIPMPVVTCNDVSSDWPKYPFKLYNHADTRKCSKFDRNNFSNACLNACKEQYDECIEVYAEGCRQKKSPSKGFGWPFWRRDAEGKSYFEFNANSVEKRTFGFGWTDSYNDAKNKCYRQYAECQRLNKYLSGRDKCPAYGRW</sequence>
<comment type="caution">
    <text evidence="5">The sequence shown here is derived from an EMBL/GenBank/DDBJ whole genome shotgun (WGS) entry which is preliminary data.</text>
</comment>
<feature type="compositionally biased region" description="Low complexity" evidence="2">
    <location>
        <begin position="402"/>
        <end position="415"/>
    </location>
</feature>
<feature type="domain" description="WSC" evidence="4">
    <location>
        <begin position="138"/>
        <end position="234"/>
    </location>
</feature>
<feature type="compositionally biased region" description="Low complexity" evidence="2">
    <location>
        <begin position="250"/>
        <end position="291"/>
    </location>
</feature>
<organism evidence="5 6">
    <name type="scientific">Remersonia thermophila</name>
    <dbReference type="NCBI Taxonomy" id="72144"/>
    <lineage>
        <taxon>Eukaryota</taxon>
        <taxon>Fungi</taxon>
        <taxon>Dikarya</taxon>
        <taxon>Ascomycota</taxon>
        <taxon>Pezizomycotina</taxon>
        <taxon>Sordariomycetes</taxon>
        <taxon>Sordariomycetidae</taxon>
        <taxon>Sordariales</taxon>
        <taxon>Sordariales incertae sedis</taxon>
        <taxon>Remersonia</taxon>
    </lineage>
</organism>
<dbReference type="InterPro" id="IPR002889">
    <property type="entry name" value="WSC_carb-bd"/>
</dbReference>
<dbReference type="RefSeq" id="XP_070870490.1">
    <property type="nucleotide sequence ID" value="XM_071007263.1"/>
</dbReference>
<dbReference type="PANTHER" id="PTHR45964:SF9">
    <property type="entry name" value="SULFOTRANSFERASE"/>
    <property type="match status" value="1"/>
</dbReference>
<evidence type="ECO:0000256" key="3">
    <source>
        <dbReference type="SAM" id="SignalP"/>
    </source>
</evidence>
<feature type="domain" description="WSC" evidence="4">
    <location>
        <begin position="35"/>
        <end position="127"/>
    </location>
</feature>
<evidence type="ECO:0000259" key="4">
    <source>
        <dbReference type="PROSITE" id="PS51212"/>
    </source>
</evidence>
<evidence type="ECO:0000256" key="1">
    <source>
        <dbReference type="ARBA" id="ARBA00022737"/>
    </source>
</evidence>
<dbReference type="SMART" id="SM00321">
    <property type="entry name" value="WSC"/>
    <property type="match status" value="2"/>
</dbReference>
<proteinExistence type="predicted"/>
<evidence type="ECO:0000313" key="5">
    <source>
        <dbReference type="EMBL" id="KAL2271766.1"/>
    </source>
</evidence>
<keyword evidence="3" id="KW-0732">Signal</keyword>
<feature type="signal peptide" evidence="3">
    <location>
        <begin position="1"/>
        <end position="21"/>
    </location>
</feature>